<evidence type="ECO:0008006" key="3">
    <source>
        <dbReference type="Google" id="ProtNLM"/>
    </source>
</evidence>
<reference evidence="1 2" key="1">
    <citation type="submission" date="2015-03" db="EMBL/GenBank/DDBJ databases">
        <title>Genome sequence of Pseudoalteromonas aurantia.</title>
        <authorList>
            <person name="Xie B.-B."/>
            <person name="Rong J.-C."/>
            <person name="Qin Q.-L."/>
            <person name="Zhang Y.-Z."/>
        </authorList>
    </citation>
    <scope>NUCLEOTIDE SEQUENCE [LARGE SCALE GENOMIC DNA]</scope>
    <source>
        <strain evidence="1 2">208</strain>
    </source>
</reference>
<dbReference type="EMBL" id="AQGV01000011">
    <property type="protein sequence ID" value="MBE0366955.1"/>
    <property type="molecule type" value="Genomic_DNA"/>
</dbReference>
<name>A0ABR9E7H9_9GAMM</name>
<evidence type="ECO:0000313" key="1">
    <source>
        <dbReference type="EMBL" id="MBE0366955.1"/>
    </source>
</evidence>
<gene>
    <name evidence="1" type="ORF">PAUR_a0229</name>
</gene>
<proteinExistence type="predicted"/>
<dbReference type="Proteomes" id="UP000615755">
    <property type="component" value="Unassembled WGS sequence"/>
</dbReference>
<protein>
    <recommendedName>
        <fullName evidence="3">Orphan protein</fullName>
    </recommendedName>
</protein>
<comment type="caution">
    <text evidence="1">The sequence shown here is derived from an EMBL/GenBank/DDBJ whole genome shotgun (WGS) entry which is preliminary data.</text>
</comment>
<organism evidence="1 2">
    <name type="scientific">Pseudoalteromonas aurantia 208</name>
    <dbReference type="NCBI Taxonomy" id="1314867"/>
    <lineage>
        <taxon>Bacteria</taxon>
        <taxon>Pseudomonadati</taxon>
        <taxon>Pseudomonadota</taxon>
        <taxon>Gammaproteobacteria</taxon>
        <taxon>Alteromonadales</taxon>
        <taxon>Pseudoalteromonadaceae</taxon>
        <taxon>Pseudoalteromonas</taxon>
    </lineage>
</organism>
<evidence type="ECO:0000313" key="2">
    <source>
        <dbReference type="Proteomes" id="UP000615755"/>
    </source>
</evidence>
<accession>A0ABR9E7H9</accession>
<keyword evidence="2" id="KW-1185">Reference proteome</keyword>
<sequence>MLNYIGVFLLTQSYVKQAVFSHVIYYVLFSLNLKHIQVFM</sequence>